<dbReference type="Proteomes" id="UP001267426">
    <property type="component" value="Unassembled WGS sequence"/>
</dbReference>
<proteinExistence type="inferred from homology"/>
<evidence type="ECO:0000259" key="4">
    <source>
        <dbReference type="Pfam" id="PF01555"/>
    </source>
</evidence>
<keyword evidence="2 6" id="KW-0489">Methyltransferase</keyword>
<dbReference type="Gene3D" id="3.40.50.150">
    <property type="entry name" value="Vaccinia Virus protein VP39"/>
    <property type="match status" value="1"/>
</dbReference>
<reference evidence="6 7" key="1">
    <citation type="submission" date="2023-09" db="EMBL/GenBank/DDBJ databases">
        <authorList>
            <person name="Rey-Velasco X."/>
        </authorList>
    </citation>
    <scope>NUCLEOTIDE SEQUENCE [LARGE SCALE GENOMIC DNA]</scope>
    <source>
        <strain evidence="6 7">F394</strain>
    </source>
</reference>
<evidence type="ECO:0000313" key="7">
    <source>
        <dbReference type="Proteomes" id="UP001267426"/>
    </source>
</evidence>
<name>A0ABU3BUH4_9BACT</name>
<comment type="caution">
    <text evidence="6">The sequence shown here is derived from an EMBL/GenBank/DDBJ whole genome shotgun (WGS) entry which is preliminary data.</text>
</comment>
<dbReference type="RefSeq" id="WP_311665329.1">
    <property type="nucleotide sequence ID" value="NZ_JAVRHT010000043.1"/>
</dbReference>
<accession>A0ABU3BUH4</accession>
<comment type="similarity">
    <text evidence="1">Belongs to the N(4)/N(6)-methyltransferase family.</text>
</comment>
<dbReference type="InterPro" id="IPR001091">
    <property type="entry name" value="RM_Methyltransferase"/>
</dbReference>
<feature type="domain" description="Restriction endonuclease type IV Mrr" evidence="5">
    <location>
        <begin position="422"/>
        <end position="505"/>
    </location>
</feature>
<evidence type="ECO:0000256" key="2">
    <source>
        <dbReference type="ARBA" id="ARBA00022603"/>
    </source>
</evidence>
<dbReference type="Pfam" id="PF04471">
    <property type="entry name" value="Mrr_cat"/>
    <property type="match status" value="1"/>
</dbReference>
<evidence type="ECO:0000256" key="1">
    <source>
        <dbReference type="ARBA" id="ARBA00006594"/>
    </source>
</evidence>
<dbReference type="InterPro" id="IPR002941">
    <property type="entry name" value="DNA_methylase_N4/N6"/>
</dbReference>
<dbReference type="InterPro" id="IPR002052">
    <property type="entry name" value="DNA_methylase_N6_adenine_CS"/>
</dbReference>
<dbReference type="InterPro" id="IPR029063">
    <property type="entry name" value="SAM-dependent_MTases_sf"/>
</dbReference>
<evidence type="ECO:0000259" key="5">
    <source>
        <dbReference type="Pfam" id="PF04471"/>
    </source>
</evidence>
<dbReference type="PROSITE" id="PS00092">
    <property type="entry name" value="N6_MTASE"/>
    <property type="match status" value="1"/>
</dbReference>
<keyword evidence="3" id="KW-0808">Transferase</keyword>
<evidence type="ECO:0000313" key="6">
    <source>
        <dbReference type="EMBL" id="MDT0632935.1"/>
    </source>
</evidence>
<keyword evidence="7" id="KW-1185">Reference proteome</keyword>
<evidence type="ECO:0000256" key="3">
    <source>
        <dbReference type="ARBA" id="ARBA00022679"/>
    </source>
</evidence>
<dbReference type="GO" id="GO:0008168">
    <property type="term" value="F:methyltransferase activity"/>
    <property type="evidence" value="ECO:0007669"/>
    <property type="project" value="UniProtKB-KW"/>
</dbReference>
<dbReference type="PRINTS" id="PR00508">
    <property type="entry name" value="S21N4MTFRASE"/>
</dbReference>
<dbReference type="EMBL" id="JAVRHT010000043">
    <property type="protein sequence ID" value="MDT0632935.1"/>
    <property type="molecule type" value="Genomic_DNA"/>
</dbReference>
<protein>
    <submittedName>
        <fullName evidence="6">DNA methyltransferase</fullName>
    </submittedName>
</protein>
<dbReference type="InterPro" id="IPR007560">
    <property type="entry name" value="Restrct_endonuc_IV_Mrr"/>
</dbReference>
<dbReference type="Pfam" id="PF01555">
    <property type="entry name" value="N6_N4_Mtase"/>
    <property type="match status" value="1"/>
</dbReference>
<dbReference type="SUPFAM" id="SSF53335">
    <property type="entry name" value="S-adenosyl-L-methionine-dependent methyltransferases"/>
    <property type="match status" value="1"/>
</dbReference>
<sequence length="565" mass="62111">MTNTLYFGDNLDVLRRYVPDESVDLVYLDPPFNSNADYNVLFAARDDTDSAAQIEAFTDTWRWDRAAAEAFDNVVCGDDDGVCDLPTSRTLQGFRAMIGECDLLAYLAFMAPRLLQLRRVLRDTGSVYLHCDPTAAHYLKVLMDAVFGPEHFRSEVIWQRTGSHNNAKRWAPVHDTILFYSKGDRYTWNKVYQPLPQETIDAWYNNVEEGTGRRYNRADLTGAGTREGPSGEPWRGIDPTAAGRHWAIPRFVGDLVAGLSTHDALDALDAAGRIHWPQKEGGKPMLKRYVEEARGIPALDVVTDVGPLKNSSAERLGYPTQKPEALLDRIIEASSRPGDVVLDPFCGCGTAVASAQKLGRGWIGIDVTHLAVGLIRQRLLDQYGEAADFQVVGEPTSAAGAARLAELDRFQFQAWALGLVGARTAASSKKGADRGVDGRLFFRDDGRGTKRGKTRQVLFSVKSGKNVSVADVRDLRGAVEREGADLGVLLTLTDPTKPMRQEAASAGFYESPTWNKRYPKLQILTVADALDGRGVEMPPVRHTNETYRQAPRATAKAAAQGSLGL</sequence>
<gene>
    <name evidence="6" type="ORF">RM540_14350</name>
</gene>
<organism evidence="6 7">
    <name type="scientific">Rubrivirga litoralis</name>
    <dbReference type="NCBI Taxonomy" id="3075598"/>
    <lineage>
        <taxon>Bacteria</taxon>
        <taxon>Pseudomonadati</taxon>
        <taxon>Rhodothermota</taxon>
        <taxon>Rhodothermia</taxon>
        <taxon>Rhodothermales</taxon>
        <taxon>Rubricoccaceae</taxon>
        <taxon>Rubrivirga</taxon>
    </lineage>
</organism>
<dbReference type="GO" id="GO:0032259">
    <property type="term" value="P:methylation"/>
    <property type="evidence" value="ECO:0007669"/>
    <property type="project" value="UniProtKB-KW"/>
</dbReference>
<feature type="domain" description="DNA methylase N-4/N-6" evidence="4">
    <location>
        <begin position="23"/>
        <end position="368"/>
    </location>
</feature>